<name>A0A3P7FGA7_WUCBA</name>
<dbReference type="AlphaFoldDB" id="A0A3P7FGA7"/>
<gene>
    <name evidence="1" type="ORF">WBA_LOCUS2968</name>
</gene>
<organism evidence="1 2">
    <name type="scientific">Wuchereria bancrofti</name>
    <dbReference type="NCBI Taxonomy" id="6293"/>
    <lineage>
        <taxon>Eukaryota</taxon>
        <taxon>Metazoa</taxon>
        <taxon>Ecdysozoa</taxon>
        <taxon>Nematoda</taxon>
        <taxon>Chromadorea</taxon>
        <taxon>Rhabditida</taxon>
        <taxon>Spirurina</taxon>
        <taxon>Spiruromorpha</taxon>
        <taxon>Filarioidea</taxon>
        <taxon>Onchocercidae</taxon>
        <taxon>Wuchereria</taxon>
    </lineage>
</organism>
<evidence type="ECO:0000313" key="2">
    <source>
        <dbReference type="Proteomes" id="UP000270924"/>
    </source>
</evidence>
<sequence length="68" mass="7583">METTIVGDIKDLQTSHAKKRCEGGQEVEEKKRLKINEEKDEMISEEGAKGCVGAEKVEKQEMLMAVMG</sequence>
<protein>
    <submittedName>
        <fullName evidence="1">Uncharacterized protein</fullName>
    </submittedName>
</protein>
<evidence type="ECO:0000313" key="1">
    <source>
        <dbReference type="EMBL" id="VDM09582.1"/>
    </source>
</evidence>
<keyword evidence="2" id="KW-1185">Reference proteome</keyword>
<dbReference type="InParanoid" id="A0A3P7FGA7"/>
<proteinExistence type="predicted"/>
<dbReference type="Proteomes" id="UP000270924">
    <property type="component" value="Unassembled WGS sequence"/>
</dbReference>
<dbReference type="EMBL" id="UYWW01000920">
    <property type="protein sequence ID" value="VDM09582.1"/>
    <property type="molecule type" value="Genomic_DNA"/>
</dbReference>
<accession>A0A3P7FGA7</accession>
<reference evidence="1 2" key="1">
    <citation type="submission" date="2018-11" db="EMBL/GenBank/DDBJ databases">
        <authorList>
            <consortium name="Pathogen Informatics"/>
        </authorList>
    </citation>
    <scope>NUCLEOTIDE SEQUENCE [LARGE SCALE GENOMIC DNA]</scope>
</reference>